<dbReference type="InterPro" id="IPR006501">
    <property type="entry name" value="Pectinesterase_inhib_dom"/>
</dbReference>
<gene>
    <name evidence="6" type="ORF">F511_01402</name>
</gene>
<dbReference type="PANTHER" id="PTHR36710">
    <property type="entry name" value="PECTINESTERASE INHIBITOR-LIKE"/>
    <property type="match status" value="1"/>
</dbReference>
<dbReference type="InterPro" id="IPR052421">
    <property type="entry name" value="PCW_Enzyme_Inhibitor"/>
</dbReference>
<evidence type="ECO:0000256" key="4">
    <source>
        <dbReference type="SAM" id="SignalP"/>
    </source>
</evidence>
<protein>
    <recommendedName>
        <fullName evidence="5">Pectinesterase inhibitor domain-containing protein</fullName>
    </recommendedName>
</protein>
<evidence type="ECO:0000256" key="1">
    <source>
        <dbReference type="ARBA" id="ARBA00022729"/>
    </source>
</evidence>
<evidence type="ECO:0000259" key="5">
    <source>
        <dbReference type="SMART" id="SM00856"/>
    </source>
</evidence>
<reference evidence="6 7" key="1">
    <citation type="journal article" date="2015" name="Proc. Natl. Acad. Sci. U.S.A.">
        <title>The resurrection genome of Boea hygrometrica: A blueprint for survival of dehydration.</title>
        <authorList>
            <person name="Xiao L."/>
            <person name="Yang G."/>
            <person name="Zhang L."/>
            <person name="Yang X."/>
            <person name="Zhao S."/>
            <person name="Ji Z."/>
            <person name="Zhou Q."/>
            <person name="Hu M."/>
            <person name="Wang Y."/>
            <person name="Chen M."/>
            <person name="Xu Y."/>
            <person name="Jin H."/>
            <person name="Xiao X."/>
            <person name="Hu G."/>
            <person name="Bao F."/>
            <person name="Hu Y."/>
            <person name="Wan P."/>
            <person name="Li L."/>
            <person name="Deng X."/>
            <person name="Kuang T."/>
            <person name="Xiang C."/>
            <person name="Zhu J.K."/>
            <person name="Oliver M.J."/>
            <person name="He Y."/>
        </authorList>
    </citation>
    <scope>NUCLEOTIDE SEQUENCE [LARGE SCALE GENOMIC DNA]</scope>
    <source>
        <strain evidence="7">cv. XS01</strain>
    </source>
</reference>
<dbReference type="Pfam" id="PF04043">
    <property type="entry name" value="PMEI"/>
    <property type="match status" value="1"/>
</dbReference>
<keyword evidence="1 4" id="KW-0732">Signal</keyword>
<evidence type="ECO:0000256" key="2">
    <source>
        <dbReference type="ARBA" id="ARBA00023157"/>
    </source>
</evidence>
<keyword evidence="7" id="KW-1185">Reference proteome</keyword>
<sequence>MAISIGYLRLLFTFVVCFSINPTPILSDNSTDELVNQVCKNTTVFDFCRTVINSDPLSKGADEVALVYIVFHGAYANASRATDYIVSWIESRKIGHSDETLVGMKKCLRFYRWAVNSLGEALDNIYSDTYYELDRSAADAEGFARDCKASFNGRSSPMSVMNQDLIKYSYVLFAVSQLFPYD</sequence>
<dbReference type="OrthoDB" id="1899876at2759"/>
<evidence type="ECO:0000313" key="7">
    <source>
        <dbReference type="Proteomes" id="UP000250235"/>
    </source>
</evidence>
<feature type="domain" description="Pectinesterase inhibitor" evidence="5">
    <location>
        <begin position="30"/>
        <end position="175"/>
    </location>
</feature>
<evidence type="ECO:0000256" key="3">
    <source>
        <dbReference type="ARBA" id="ARBA00038471"/>
    </source>
</evidence>
<dbReference type="GO" id="GO:0046910">
    <property type="term" value="F:pectinesterase inhibitor activity"/>
    <property type="evidence" value="ECO:0007669"/>
    <property type="project" value="InterPro"/>
</dbReference>
<organism evidence="6 7">
    <name type="scientific">Dorcoceras hygrometricum</name>
    <dbReference type="NCBI Taxonomy" id="472368"/>
    <lineage>
        <taxon>Eukaryota</taxon>
        <taxon>Viridiplantae</taxon>
        <taxon>Streptophyta</taxon>
        <taxon>Embryophyta</taxon>
        <taxon>Tracheophyta</taxon>
        <taxon>Spermatophyta</taxon>
        <taxon>Magnoliopsida</taxon>
        <taxon>eudicotyledons</taxon>
        <taxon>Gunneridae</taxon>
        <taxon>Pentapetalae</taxon>
        <taxon>asterids</taxon>
        <taxon>lamiids</taxon>
        <taxon>Lamiales</taxon>
        <taxon>Gesneriaceae</taxon>
        <taxon>Didymocarpoideae</taxon>
        <taxon>Trichosporeae</taxon>
        <taxon>Loxocarpinae</taxon>
        <taxon>Dorcoceras</taxon>
    </lineage>
</organism>
<dbReference type="InterPro" id="IPR035513">
    <property type="entry name" value="Invertase/methylesterase_inhib"/>
</dbReference>
<name>A0A2Z7BLQ5_9LAMI</name>
<comment type="similarity">
    <text evidence="3">Belongs to the PMEI family.</text>
</comment>
<feature type="signal peptide" evidence="4">
    <location>
        <begin position="1"/>
        <end position="27"/>
    </location>
</feature>
<dbReference type="Proteomes" id="UP000250235">
    <property type="component" value="Unassembled WGS sequence"/>
</dbReference>
<evidence type="ECO:0000313" key="6">
    <source>
        <dbReference type="EMBL" id="KZV32891.1"/>
    </source>
</evidence>
<accession>A0A2Z7BLQ5</accession>
<dbReference type="CDD" id="cd15797">
    <property type="entry name" value="PMEI"/>
    <property type="match status" value="1"/>
</dbReference>
<dbReference type="Gene3D" id="1.20.140.40">
    <property type="entry name" value="Invertase/pectin methylesterase inhibitor family protein"/>
    <property type="match status" value="1"/>
</dbReference>
<dbReference type="SUPFAM" id="SSF101148">
    <property type="entry name" value="Plant invertase/pectin methylesterase inhibitor"/>
    <property type="match status" value="1"/>
</dbReference>
<proteinExistence type="inferred from homology"/>
<dbReference type="SMART" id="SM00856">
    <property type="entry name" value="PMEI"/>
    <property type="match status" value="1"/>
</dbReference>
<dbReference type="NCBIfam" id="TIGR01614">
    <property type="entry name" value="PME_inhib"/>
    <property type="match status" value="1"/>
</dbReference>
<dbReference type="EMBL" id="KV006337">
    <property type="protein sequence ID" value="KZV32891.1"/>
    <property type="molecule type" value="Genomic_DNA"/>
</dbReference>
<dbReference type="InterPro" id="IPR034086">
    <property type="entry name" value="PMEI_plant"/>
</dbReference>
<dbReference type="AlphaFoldDB" id="A0A2Z7BLQ5"/>
<feature type="chain" id="PRO_5016461918" description="Pectinesterase inhibitor domain-containing protein" evidence="4">
    <location>
        <begin position="28"/>
        <end position="182"/>
    </location>
</feature>
<keyword evidence="2" id="KW-1015">Disulfide bond</keyword>
<dbReference type="PANTHER" id="PTHR36710:SF18">
    <property type="entry name" value="PECTINESTERASE INHIBITOR 5-RELATED"/>
    <property type="match status" value="1"/>
</dbReference>